<dbReference type="GO" id="GO:0016279">
    <property type="term" value="F:protein-lysine N-methyltransferase activity"/>
    <property type="evidence" value="ECO:0007669"/>
    <property type="project" value="TreeGrafter"/>
</dbReference>
<evidence type="ECO:0008006" key="3">
    <source>
        <dbReference type="Google" id="ProtNLM"/>
    </source>
</evidence>
<reference evidence="1" key="2">
    <citation type="journal article" date="2023" name="IMA Fungus">
        <title>Comparative genomic study of the Penicillium genus elucidates a diverse pangenome and 15 lateral gene transfer events.</title>
        <authorList>
            <person name="Petersen C."/>
            <person name="Sorensen T."/>
            <person name="Nielsen M.R."/>
            <person name="Sondergaard T.E."/>
            <person name="Sorensen J.L."/>
            <person name="Fitzpatrick D.A."/>
            <person name="Frisvad J.C."/>
            <person name="Nielsen K.L."/>
        </authorList>
    </citation>
    <scope>NUCLEOTIDE SEQUENCE</scope>
    <source>
        <strain evidence="1">IBT 30728</strain>
    </source>
</reference>
<dbReference type="CDD" id="cd10527">
    <property type="entry name" value="SET_LSMT"/>
    <property type="match status" value="1"/>
</dbReference>
<dbReference type="PANTHER" id="PTHR13271:SF76">
    <property type="entry name" value="SET DOMAIN-CONTAINING PROTEIN 8"/>
    <property type="match status" value="1"/>
</dbReference>
<dbReference type="EMBL" id="JAPWDQ010000003">
    <property type="protein sequence ID" value="KAJ5490874.1"/>
    <property type="molecule type" value="Genomic_DNA"/>
</dbReference>
<organism evidence="1 2">
    <name type="scientific">Penicillium diatomitis</name>
    <dbReference type="NCBI Taxonomy" id="2819901"/>
    <lineage>
        <taxon>Eukaryota</taxon>
        <taxon>Fungi</taxon>
        <taxon>Dikarya</taxon>
        <taxon>Ascomycota</taxon>
        <taxon>Pezizomycotina</taxon>
        <taxon>Eurotiomycetes</taxon>
        <taxon>Eurotiomycetidae</taxon>
        <taxon>Eurotiales</taxon>
        <taxon>Aspergillaceae</taxon>
        <taxon>Penicillium</taxon>
    </lineage>
</organism>
<reference evidence="1" key="1">
    <citation type="submission" date="2022-12" db="EMBL/GenBank/DDBJ databases">
        <authorList>
            <person name="Petersen C."/>
        </authorList>
    </citation>
    <scope>NUCLEOTIDE SEQUENCE</scope>
    <source>
        <strain evidence="1">IBT 30728</strain>
    </source>
</reference>
<gene>
    <name evidence="1" type="ORF">N7539_002441</name>
</gene>
<keyword evidence="2" id="KW-1185">Reference proteome</keyword>
<dbReference type="InterPro" id="IPR050600">
    <property type="entry name" value="SETD3_SETD6_MTase"/>
</dbReference>
<dbReference type="RefSeq" id="XP_056792003.1">
    <property type="nucleotide sequence ID" value="XM_056932044.1"/>
</dbReference>
<dbReference type="Proteomes" id="UP001148312">
    <property type="component" value="Unassembled WGS sequence"/>
</dbReference>
<name>A0A9X0BYV8_9EURO</name>
<dbReference type="InterPro" id="IPR046341">
    <property type="entry name" value="SET_dom_sf"/>
</dbReference>
<dbReference type="GO" id="GO:0005634">
    <property type="term" value="C:nucleus"/>
    <property type="evidence" value="ECO:0007669"/>
    <property type="project" value="TreeGrafter"/>
</dbReference>
<evidence type="ECO:0000313" key="2">
    <source>
        <dbReference type="Proteomes" id="UP001148312"/>
    </source>
</evidence>
<proteinExistence type="predicted"/>
<dbReference type="GeneID" id="81622293"/>
<comment type="caution">
    <text evidence="1">The sequence shown here is derived from an EMBL/GenBank/DDBJ whole genome shotgun (WGS) entry which is preliminary data.</text>
</comment>
<sequence>MKRASYPAESLAAWLHLNGVTSNGVKFQRADTGDLSAEKGTAVIATESRVSSMSDAEPTILFRVPADLVLSLETVHDHAKSDQHLREVLDAVGAFGTTTRGAILIFLLLQLTHSSPDITQRIGVSSPWAEYVKFFPESFPLPTFYRGEEVSLLEGTSLSSALNGKVTALEREFEHLRQSTESIPWCQQCWWDADAGRLSIEDWQYVDAAYRSRMVDLPSIGHSIVPCIDMANHTGGGEAKALYDVSSEGSVILQLRWGQGIQPGEEVTISYGDEKPASEMLFAYGFLPDDLADAKQVLLDVTLPEDDPLAVAKNMFCRKNPGLKLSVGGANEGQTDEAASDIHWESQLIWWASVNEEDGLHIGIAQRTDGTKELEARWKDHPIQSCDQLLGFLTADPSWEIFQLRAVMLVLQRVETQLASLHRVSNAIDSIRDDEALMGKLFRPEVMATVSKLRTLEEDLLQRSIQSLINQRNTLVESPAVMSYLTKQSVPEDVEDFS</sequence>
<dbReference type="PANTHER" id="PTHR13271">
    <property type="entry name" value="UNCHARACTERIZED PUTATIVE METHYLTRANSFERASE"/>
    <property type="match status" value="1"/>
</dbReference>
<evidence type="ECO:0000313" key="1">
    <source>
        <dbReference type="EMBL" id="KAJ5490874.1"/>
    </source>
</evidence>
<dbReference type="SUPFAM" id="SSF82199">
    <property type="entry name" value="SET domain"/>
    <property type="match status" value="1"/>
</dbReference>
<dbReference type="Gene3D" id="3.90.1410.10">
    <property type="entry name" value="set domain protein methyltransferase, domain 1"/>
    <property type="match status" value="1"/>
</dbReference>
<accession>A0A9X0BYV8</accession>
<protein>
    <recommendedName>
        <fullName evidence="3">SET domain-containing protein</fullName>
    </recommendedName>
</protein>
<dbReference type="AlphaFoldDB" id="A0A9X0BYV8"/>